<organism evidence="1">
    <name type="scientific">Manihot esculenta</name>
    <name type="common">Cassava</name>
    <name type="synonym">Jatropha manihot</name>
    <dbReference type="NCBI Taxonomy" id="3983"/>
    <lineage>
        <taxon>Eukaryota</taxon>
        <taxon>Viridiplantae</taxon>
        <taxon>Streptophyta</taxon>
        <taxon>Embryophyta</taxon>
        <taxon>Tracheophyta</taxon>
        <taxon>Spermatophyta</taxon>
        <taxon>Magnoliopsida</taxon>
        <taxon>eudicotyledons</taxon>
        <taxon>Gunneridae</taxon>
        <taxon>Pentapetalae</taxon>
        <taxon>rosids</taxon>
        <taxon>fabids</taxon>
        <taxon>Malpighiales</taxon>
        <taxon>Euphorbiaceae</taxon>
        <taxon>Crotonoideae</taxon>
        <taxon>Manihoteae</taxon>
        <taxon>Manihot</taxon>
    </lineage>
</organism>
<sequence length="58" mass="6222">MLSSILEANNIGFGDAMIFNTAFLISGEVILELKVPSLMSLHISRHISSNAAKACTML</sequence>
<reference evidence="1" key="1">
    <citation type="submission" date="2016-02" db="EMBL/GenBank/DDBJ databases">
        <title>WGS assembly of Manihot esculenta.</title>
        <authorList>
            <person name="Bredeson J.V."/>
            <person name="Prochnik S.E."/>
            <person name="Lyons J.B."/>
            <person name="Schmutz J."/>
            <person name="Grimwood J."/>
            <person name="Vrebalov J."/>
            <person name="Bart R.S."/>
            <person name="Amuge T."/>
            <person name="Ferguson M.E."/>
            <person name="Green R."/>
            <person name="Putnam N."/>
            <person name="Stites J."/>
            <person name="Rounsley S."/>
            <person name="Rokhsar D.S."/>
        </authorList>
    </citation>
    <scope>NUCLEOTIDE SEQUENCE [LARGE SCALE GENOMIC DNA]</scope>
    <source>
        <tissue evidence="1">Leaf</tissue>
    </source>
</reference>
<name>A0A2C9UUM5_MANES</name>
<gene>
    <name evidence="1" type="ORF">MANES_12G080300</name>
</gene>
<dbReference type="AlphaFoldDB" id="A0A2C9UUM5"/>
<dbReference type="EMBL" id="CM004398">
    <property type="protein sequence ID" value="OAY35199.1"/>
    <property type="molecule type" value="Genomic_DNA"/>
</dbReference>
<accession>A0A2C9UUM5</accession>
<proteinExistence type="predicted"/>
<protein>
    <submittedName>
        <fullName evidence="1">Uncharacterized protein</fullName>
    </submittedName>
</protein>
<evidence type="ECO:0000313" key="1">
    <source>
        <dbReference type="EMBL" id="OAY35199.1"/>
    </source>
</evidence>